<sequence>MALFSGIVSKPVKQHQLFNMLDRVLTKSAPNILSGETDRKRLSEPFAVDYPFDILIAEDNVINQKLIVRILSKVRYSPDTAADGVEVLNMLEKKRYDLILMDIQMPHMDGIEATGAIRRHYAQMPFIVAMTANAFDEDREHCLNARLDDYIAKPFKIEVLLTVLTRLALKKNTIYVKSSP</sequence>
<dbReference type="PANTHER" id="PTHR45339:SF1">
    <property type="entry name" value="HYBRID SIGNAL TRANSDUCTION HISTIDINE KINASE J"/>
    <property type="match status" value="1"/>
</dbReference>
<dbReference type="Pfam" id="PF00072">
    <property type="entry name" value="Response_reg"/>
    <property type="match status" value="1"/>
</dbReference>
<organism evidence="5 7">
    <name type="scientific">Mucilaginibacter rubeus</name>
    <dbReference type="NCBI Taxonomy" id="2027860"/>
    <lineage>
        <taxon>Bacteria</taxon>
        <taxon>Pseudomonadati</taxon>
        <taxon>Bacteroidota</taxon>
        <taxon>Sphingobacteriia</taxon>
        <taxon>Sphingobacteriales</taxon>
        <taxon>Sphingobacteriaceae</taxon>
        <taxon>Mucilaginibacter</taxon>
    </lineage>
</organism>
<keyword evidence="8" id="KW-1185">Reference proteome</keyword>
<dbReference type="InterPro" id="IPR011006">
    <property type="entry name" value="CheY-like_superfamily"/>
</dbReference>
<dbReference type="RefSeq" id="WP_112683118.1">
    <property type="nucleotide sequence ID" value="NZ_CP043451.1"/>
</dbReference>
<dbReference type="InterPro" id="IPR001789">
    <property type="entry name" value="Sig_transdc_resp-reg_receiver"/>
</dbReference>
<feature type="modified residue" description="4-aspartylphosphate" evidence="3">
    <location>
        <position position="102"/>
    </location>
</feature>
<evidence type="ECO:0000313" key="8">
    <source>
        <dbReference type="Proteomes" id="UP000663940"/>
    </source>
</evidence>
<dbReference type="EMBL" id="CP071880">
    <property type="protein sequence ID" value="QTE48750.1"/>
    <property type="molecule type" value="Genomic_DNA"/>
</dbReference>
<dbReference type="PROSITE" id="PS50110">
    <property type="entry name" value="RESPONSE_REGULATORY"/>
    <property type="match status" value="1"/>
</dbReference>
<dbReference type="AlphaFoldDB" id="A0AAE6MGI4"/>
<evidence type="ECO:0000313" key="6">
    <source>
        <dbReference type="EMBL" id="QTE48750.1"/>
    </source>
</evidence>
<evidence type="ECO:0000313" key="7">
    <source>
        <dbReference type="Proteomes" id="UP000250557"/>
    </source>
</evidence>
<accession>A0AAE6MGI4</accession>
<keyword evidence="1 3" id="KW-0597">Phosphoprotein</keyword>
<reference evidence="5 7" key="1">
    <citation type="submission" date="2019-08" db="EMBL/GenBank/DDBJ databases">
        <title>Comparative genome analysis confer to the adaptation heavy metal polluted environment.</title>
        <authorList>
            <person name="Li Y."/>
        </authorList>
    </citation>
    <scope>NUCLEOTIDE SEQUENCE [LARGE SCALE GENOMIC DNA]</scope>
    <source>
        <strain evidence="5 7">P2</strain>
    </source>
</reference>
<feature type="domain" description="Response regulatory" evidence="4">
    <location>
        <begin position="53"/>
        <end position="168"/>
    </location>
</feature>
<reference evidence="6 8" key="2">
    <citation type="submission" date="2021-03" db="EMBL/GenBank/DDBJ databases">
        <title>Mucilaginibacter strains isolated from gold and copper mining confer multi heavy-metal resistance.</title>
        <authorList>
            <person name="Li Y."/>
        </authorList>
    </citation>
    <scope>NUCLEOTIDE SEQUENCE [LARGE SCALE GENOMIC DNA]</scope>
    <source>
        <strain evidence="6 8">P2-4</strain>
    </source>
</reference>
<dbReference type="GO" id="GO:0000160">
    <property type="term" value="P:phosphorelay signal transduction system"/>
    <property type="evidence" value="ECO:0007669"/>
    <property type="project" value="UniProtKB-KW"/>
</dbReference>
<dbReference type="Gene3D" id="3.40.50.2300">
    <property type="match status" value="1"/>
</dbReference>
<evidence type="ECO:0000313" key="5">
    <source>
        <dbReference type="EMBL" id="QEM02508.1"/>
    </source>
</evidence>
<dbReference type="Proteomes" id="UP000663940">
    <property type="component" value="Chromosome"/>
</dbReference>
<name>A0AAE6MGI4_9SPHI</name>
<dbReference type="SUPFAM" id="SSF52172">
    <property type="entry name" value="CheY-like"/>
    <property type="match status" value="1"/>
</dbReference>
<proteinExistence type="predicted"/>
<dbReference type="CDD" id="cd17546">
    <property type="entry name" value="REC_hyHK_CKI1_RcsC-like"/>
    <property type="match status" value="1"/>
</dbReference>
<evidence type="ECO:0000256" key="3">
    <source>
        <dbReference type="PROSITE-ProRule" id="PRU00169"/>
    </source>
</evidence>
<evidence type="ECO:0000256" key="2">
    <source>
        <dbReference type="ARBA" id="ARBA00023012"/>
    </source>
</evidence>
<evidence type="ECO:0000259" key="4">
    <source>
        <dbReference type="PROSITE" id="PS50110"/>
    </source>
</evidence>
<dbReference type="Proteomes" id="UP000250557">
    <property type="component" value="Chromosome"/>
</dbReference>
<dbReference type="EMBL" id="CP043451">
    <property type="protein sequence ID" value="QEM02508.1"/>
    <property type="molecule type" value="Genomic_DNA"/>
</dbReference>
<dbReference type="SMART" id="SM00448">
    <property type="entry name" value="REC"/>
    <property type="match status" value="1"/>
</dbReference>
<protein>
    <submittedName>
        <fullName evidence="5">Response regulator</fullName>
    </submittedName>
</protein>
<dbReference type="PANTHER" id="PTHR45339">
    <property type="entry name" value="HYBRID SIGNAL TRANSDUCTION HISTIDINE KINASE J"/>
    <property type="match status" value="1"/>
</dbReference>
<gene>
    <name evidence="5" type="ORF">DIU31_002860</name>
    <name evidence="6" type="ORF">J3L21_24885</name>
</gene>
<evidence type="ECO:0000256" key="1">
    <source>
        <dbReference type="ARBA" id="ARBA00022553"/>
    </source>
</evidence>
<keyword evidence="2" id="KW-0902">Two-component regulatory system</keyword>